<dbReference type="InterPro" id="IPR013783">
    <property type="entry name" value="Ig-like_fold"/>
</dbReference>
<dbReference type="SUPFAM" id="SSF51445">
    <property type="entry name" value="(Trans)glycosidases"/>
    <property type="match status" value="1"/>
</dbReference>
<accession>A0ABP9GCT7</accession>
<proteinExistence type="predicted"/>
<dbReference type="InterPro" id="IPR013780">
    <property type="entry name" value="Glyco_hydro_b"/>
</dbReference>
<dbReference type="Gene3D" id="2.60.40.1180">
    <property type="entry name" value="Golgi alpha-mannosidase II"/>
    <property type="match status" value="1"/>
</dbReference>
<dbReference type="Pfam" id="PF10438">
    <property type="entry name" value="Cyc-maltodext_C"/>
    <property type="match status" value="1"/>
</dbReference>
<dbReference type="Proteomes" id="UP001501436">
    <property type="component" value="Unassembled WGS sequence"/>
</dbReference>
<dbReference type="Gene3D" id="2.60.40.10">
    <property type="entry name" value="Immunoglobulins"/>
    <property type="match status" value="1"/>
</dbReference>
<dbReference type="Gene3D" id="3.20.20.80">
    <property type="entry name" value="Glycosidases"/>
    <property type="match status" value="1"/>
</dbReference>
<keyword evidence="1 4" id="KW-0378">Hydrolase</keyword>
<dbReference type="InterPro" id="IPR015171">
    <property type="entry name" value="Cyc-maltodext_N"/>
</dbReference>
<dbReference type="InterPro" id="IPR014756">
    <property type="entry name" value="Ig_E-set"/>
</dbReference>
<dbReference type="SUPFAM" id="SSF51011">
    <property type="entry name" value="Glycosyl hydrolase domain"/>
    <property type="match status" value="1"/>
</dbReference>
<dbReference type="InterPro" id="IPR019492">
    <property type="entry name" value="Cyclo-malto-dextrinase_C"/>
</dbReference>
<dbReference type="SMART" id="SM00642">
    <property type="entry name" value="Aamy"/>
    <property type="match status" value="1"/>
</dbReference>
<dbReference type="PANTHER" id="PTHR10357">
    <property type="entry name" value="ALPHA-AMYLASE FAMILY MEMBER"/>
    <property type="match status" value="1"/>
</dbReference>
<evidence type="ECO:0000313" key="4">
    <source>
        <dbReference type="EMBL" id="GAA4927671.1"/>
    </source>
</evidence>
<dbReference type="Pfam" id="PF09087">
    <property type="entry name" value="Cyc-maltodext_N"/>
    <property type="match status" value="1"/>
</dbReference>
<dbReference type="InterPro" id="IPR017853">
    <property type="entry name" value="GH"/>
</dbReference>
<evidence type="ECO:0000259" key="3">
    <source>
        <dbReference type="SMART" id="SM00642"/>
    </source>
</evidence>
<keyword evidence="2" id="KW-0326">Glycosidase</keyword>
<reference evidence="5" key="1">
    <citation type="journal article" date="2019" name="Int. J. Syst. Evol. Microbiol.">
        <title>The Global Catalogue of Microorganisms (GCM) 10K type strain sequencing project: providing services to taxonomists for standard genome sequencing and annotation.</title>
        <authorList>
            <consortium name="The Broad Institute Genomics Platform"/>
            <consortium name="The Broad Institute Genome Sequencing Center for Infectious Disease"/>
            <person name="Wu L."/>
            <person name="Ma J."/>
        </authorList>
    </citation>
    <scope>NUCLEOTIDE SEQUENCE [LARGE SCALE GENOMIC DNA]</scope>
    <source>
        <strain evidence="5">JCM 18283</strain>
    </source>
</reference>
<sequence>MNELHMYKTYTKSFVFVVLLCVTALGNAFGQVSINRVEPAFWWAGMKNKQLQLMVNGTGIAKAKPMITYPGVKITEVAKTDNPNYLFIYLDIATSAKPGIMRIKFTGANGDVKAISYELKARTDHSGALGFNSTDVLYLLTPDRFANGSTENDVLEAVGVDRKNPDARHGGDLKGVADHLNYIKDLGFTTVWFNPVQENRMPNGSYHGYAITDFYKIDPRFGSNAEFKQLTADMHAKGMKVVMDMIFNHCGLAHPWMKDKPAADWINNPAKYVQTNHAKLTAMDPHAAKKEKDILLDGWFVPDMPDLNQRNRHLATYLIQNSIWWIEYARIDGIRQDTYPYPDYAFMARWCKEVMAEYPNFNIVGESWYGKPGETAWWQRNSAINPNNTYLKTVMDFPLTFTADWGFNEDANRNGGEQSGIYQIFEVIAQDFLYPDPNNILTFLDNHDLGRFTRKDDKNLDRFKQAFAFLLTTRGIPQIYYGTEILMEGPKSDGDGQIRKDFPGGWPGDKTDAFTAEGRTDKQNEAFNYLRRLLNWRKTNKAVTAGKLIHYAPYDNVYVYARIYGEKTVLVMLNASGKDQTLEMARFTDVTGKHAVGTDVITGKAVSISKNVTVPARGQYVLELN</sequence>
<evidence type="ECO:0000313" key="5">
    <source>
        <dbReference type="Proteomes" id="UP001501436"/>
    </source>
</evidence>
<organism evidence="4 5">
    <name type="scientific">Mucilaginibacter defluvii</name>
    <dbReference type="NCBI Taxonomy" id="1196019"/>
    <lineage>
        <taxon>Bacteria</taxon>
        <taxon>Pseudomonadati</taxon>
        <taxon>Bacteroidota</taxon>
        <taxon>Sphingobacteriia</taxon>
        <taxon>Sphingobacteriales</taxon>
        <taxon>Sphingobacteriaceae</taxon>
        <taxon>Mucilaginibacter</taxon>
    </lineage>
</organism>
<dbReference type="EMBL" id="BAABJI010000004">
    <property type="protein sequence ID" value="GAA4927671.1"/>
    <property type="molecule type" value="Genomic_DNA"/>
</dbReference>
<dbReference type="GO" id="GO:0016787">
    <property type="term" value="F:hydrolase activity"/>
    <property type="evidence" value="ECO:0007669"/>
    <property type="project" value="UniProtKB-KW"/>
</dbReference>
<gene>
    <name evidence="4" type="ORF">GCM10023313_35280</name>
</gene>
<dbReference type="PANTHER" id="PTHR10357:SF210">
    <property type="entry name" value="MALTODEXTRIN GLUCOSIDASE"/>
    <property type="match status" value="1"/>
</dbReference>
<dbReference type="InterPro" id="IPR006047">
    <property type="entry name" value="GH13_cat_dom"/>
</dbReference>
<protein>
    <submittedName>
        <fullName evidence="4">Glycoside hydrolase family 13 protein</fullName>
    </submittedName>
</protein>
<evidence type="ECO:0000256" key="2">
    <source>
        <dbReference type="ARBA" id="ARBA00023295"/>
    </source>
</evidence>
<dbReference type="Pfam" id="PF00128">
    <property type="entry name" value="Alpha-amylase"/>
    <property type="match status" value="1"/>
</dbReference>
<feature type="domain" description="Glycosyl hydrolase family 13 catalytic" evidence="3">
    <location>
        <begin position="139"/>
        <end position="537"/>
    </location>
</feature>
<dbReference type="CDD" id="cd11340">
    <property type="entry name" value="AmyAc_bac_CMD_like_3"/>
    <property type="match status" value="1"/>
</dbReference>
<comment type="caution">
    <text evidence="4">The sequence shown here is derived from an EMBL/GenBank/DDBJ whole genome shotgun (WGS) entry which is preliminary data.</text>
</comment>
<dbReference type="SUPFAM" id="SSF81296">
    <property type="entry name" value="E set domains"/>
    <property type="match status" value="1"/>
</dbReference>
<keyword evidence="5" id="KW-1185">Reference proteome</keyword>
<evidence type="ECO:0000256" key="1">
    <source>
        <dbReference type="ARBA" id="ARBA00022801"/>
    </source>
</evidence>
<name>A0ABP9GCT7_9SPHI</name>